<evidence type="ECO:0000313" key="11">
    <source>
        <dbReference type="Proteomes" id="UP001372526"/>
    </source>
</evidence>
<keyword evidence="3" id="KW-0813">Transport</keyword>
<comment type="subcellular location">
    <subcellularLocation>
        <location evidence="1">Cell membrane</location>
        <topology evidence="1">Multi-pass membrane protein</topology>
    </subcellularLocation>
</comment>
<feature type="transmembrane region" description="Helical" evidence="8">
    <location>
        <begin position="129"/>
        <end position="148"/>
    </location>
</feature>
<dbReference type="NCBIfam" id="TIGR00711">
    <property type="entry name" value="efflux_EmrB"/>
    <property type="match status" value="1"/>
</dbReference>
<keyword evidence="4" id="KW-1003">Cell membrane</keyword>
<feature type="transmembrane region" description="Helical" evidence="8">
    <location>
        <begin position="160"/>
        <end position="180"/>
    </location>
</feature>
<evidence type="ECO:0000313" key="10">
    <source>
        <dbReference type="EMBL" id="MEI4802467.1"/>
    </source>
</evidence>
<proteinExistence type="inferred from homology"/>
<gene>
    <name evidence="10" type="ORF">WAZ07_14290</name>
</gene>
<dbReference type="InterPro" id="IPR005829">
    <property type="entry name" value="Sugar_transporter_CS"/>
</dbReference>
<dbReference type="InterPro" id="IPR004638">
    <property type="entry name" value="EmrB-like"/>
</dbReference>
<feature type="transmembrane region" description="Helical" evidence="8">
    <location>
        <begin position="262"/>
        <end position="286"/>
    </location>
</feature>
<evidence type="ECO:0000256" key="8">
    <source>
        <dbReference type="SAM" id="Phobius"/>
    </source>
</evidence>
<accession>A0ABU8FIE2</accession>
<evidence type="ECO:0000256" key="1">
    <source>
        <dbReference type="ARBA" id="ARBA00004651"/>
    </source>
</evidence>
<feature type="transmembrane region" description="Helical" evidence="8">
    <location>
        <begin position="97"/>
        <end position="117"/>
    </location>
</feature>
<keyword evidence="11" id="KW-1185">Reference proteome</keyword>
<evidence type="ECO:0000256" key="3">
    <source>
        <dbReference type="ARBA" id="ARBA00022448"/>
    </source>
</evidence>
<keyword evidence="7 8" id="KW-0472">Membrane</keyword>
<dbReference type="InterPro" id="IPR036259">
    <property type="entry name" value="MFS_trans_sf"/>
</dbReference>
<dbReference type="EMBL" id="JBAWSX010000008">
    <property type="protein sequence ID" value="MEI4802467.1"/>
    <property type="molecule type" value="Genomic_DNA"/>
</dbReference>
<dbReference type="SUPFAM" id="SSF103473">
    <property type="entry name" value="MFS general substrate transporter"/>
    <property type="match status" value="1"/>
</dbReference>
<dbReference type="PANTHER" id="PTHR42718">
    <property type="entry name" value="MAJOR FACILITATOR SUPERFAMILY MULTIDRUG TRANSPORTER MFSC"/>
    <property type="match status" value="1"/>
</dbReference>
<evidence type="ECO:0000256" key="4">
    <source>
        <dbReference type="ARBA" id="ARBA00022475"/>
    </source>
</evidence>
<feature type="transmembrane region" description="Helical" evidence="8">
    <location>
        <begin position="485"/>
        <end position="505"/>
    </location>
</feature>
<feature type="transmembrane region" description="Helical" evidence="8">
    <location>
        <begin position="298"/>
        <end position="317"/>
    </location>
</feature>
<dbReference type="PROSITE" id="PS00216">
    <property type="entry name" value="SUGAR_TRANSPORT_1"/>
    <property type="match status" value="1"/>
</dbReference>
<evidence type="ECO:0000256" key="7">
    <source>
        <dbReference type="ARBA" id="ARBA00023136"/>
    </source>
</evidence>
<dbReference type="PRINTS" id="PR01036">
    <property type="entry name" value="TCRTETB"/>
</dbReference>
<evidence type="ECO:0000256" key="2">
    <source>
        <dbReference type="ARBA" id="ARBA00008537"/>
    </source>
</evidence>
<dbReference type="PANTHER" id="PTHR42718:SF9">
    <property type="entry name" value="MAJOR FACILITATOR SUPERFAMILY MULTIDRUG TRANSPORTER MFSC"/>
    <property type="match status" value="1"/>
</dbReference>
<feature type="transmembrane region" description="Helical" evidence="8">
    <location>
        <begin position="353"/>
        <end position="377"/>
    </location>
</feature>
<dbReference type="InterPro" id="IPR020846">
    <property type="entry name" value="MFS_dom"/>
</dbReference>
<evidence type="ECO:0000259" key="9">
    <source>
        <dbReference type="PROSITE" id="PS50850"/>
    </source>
</evidence>
<sequence>MRKLFALFALVSGFFMAILDSNIVSIALPEMTKTFHTSIDNISWIANGYNVAFVTCLLIAARLADQFGRKMLFVIGLLGFSISSLICGFSSSFHMLVIFRVLQGMSAAIIVPVAMPLGLELVPKEKQGMISGIMGAFGGLAAAIGPSLGGVLTDKLSWNWVFFINVPIGILSLLFVFFFIQESYDLTSSRKIDWPGMITSSFGLFTLVYALIQVNKPSVNYATMSFLFIISFISFVLFIIIEKKSENPMLPLHLFRYKEFSFANLALFFVGMGIMNFLFVFAFYLVEVEGMSELRAGTIISTLAIVSMVVTAIMTPIAAKRGSIAIGCIGMIAFLIASYLFGHMSLNYTDWDYVWRLMIVGIGTGCTLAPFTTTAVLSVPTEKSGIASSVSNISRTVGSIVGVAVLVVILNHQLSIEKEKVNKEAEKIIYESNQTSLQKEKMLRELKLITKQQSVMKDASENNKFYKQIQVKYKHAVINSFNQTFQIGGIIFLFALFSLMIEMYMKRRDKDIKVVMHSSNEM</sequence>
<feature type="domain" description="Major facilitator superfamily (MFS) profile" evidence="9">
    <location>
        <begin position="6"/>
        <end position="506"/>
    </location>
</feature>
<comment type="similarity">
    <text evidence="2">Belongs to the major facilitator superfamily. EmrB family.</text>
</comment>
<feature type="transmembrane region" description="Helical" evidence="8">
    <location>
        <begin position="324"/>
        <end position="341"/>
    </location>
</feature>
<dbReference type="Gene3D" id="1.20.1720.10">
    <property type="entry name" value="Multidrug resistance protein D"/>
    <property type="match status" value="1"/>
</dbReference>
<feature type="transmembrane region" description="Helical" evidence="8">
    <location>
        <begin position="218"/>
        <end position="241"/>
    </location>
</feature>
<protein>
    <submittedName>
        <fullName evidence="10">MFS transporter</fullName>
    </submittedName>
</protein>
<feature type="transmembrane region" description="Helical" evidence="8">
    <location>
        <begin position="192"/>
        <end position="212"/>
    </location>
</feature>
<reference evidence="10 11" key="1">
    <citation type="submission" date="2024-01" db="EMBL/GenBank/DDBJ databases">
        <title>Seven novel Bacillus-like species.</title>
        <authorList>
            <person name="Liu G."/>
        </authorList>
    </citation>
    <scope>NUCLEOTIDE SEQUENCE [LARGE SCALE GENOMIC DNA]</scope>
    <source>
        <strain evidence="10 11">FJAT-51639</strain>
    </source>
</reference>
<feature type="transmembrane region" description="Helical" evidence="8">
    <location>
        <begin position="72"/>
        <end position="91"/>
    </location>
</feature>
<dbReference type="InterPro" id="IPR011701">
    <property type="entry name" value="MFS"/>
</dbReference>
<comment type="caution">
    <text evidence="10">The sequence shown here is derived from an EMBL/GenBank/DDBJ whole genome shotgun (WGS) entry which is preliminary data.</text>
</comment>
<dbReference type="PROSITE" id="PS50850">
    <property type="entry name" value="MFS"/>
    <property type="match status" value="1"/>
</dbReference>
<dbReference type="Gene3D" id="1.20.1250.20">
    <property type="entry name" value="MFS general substrate transporter like domains"/>
    <property type="match status" value="1"/>
</dbReference>
<keyword evidence="6 8" id="KW-1133">Transmembrane helix</keyword>
<name>A0ABU8FIE2_9BACI</name>
<evidence type="ECO:0000256" key="5">
    <source>
        <dbReference type="ARBA" id="ARBA00022692"/>
    </source>
</evidence>
<feature type="transmembrane region" description="Helical" evidence="8">
    <location>
        <begin position="397"/>
        <end position="414"/>
    </location>
</feature>
<evidence type="ECO:0000256" key="6">
    <source>
        <dbReference type="ARBA" id="ARBA00022989"/>
    </source>
</evidence>
<dbReference type="CDD" id="cd17321">
    <property type="entry name" value="MFS_MMR_MDR_like"/>
    <property type="match status" value="1"/>
</dbReference>
<organism evidence="10 11">
    <name type="scientific">Bacillus bruguierae</name>
    <dbReference type="NCBI Taxonomy" id="3127667"/>
    <lineage>
        <taxon>Bacteria</taxon>
        <taxon>Bacillati</taxon>
        <taxon>Bacillota</taxon>
        <taxon>Bacilli</taxon>
        <taxon>Bacillales</taxon>
        <taxon>Bacillaceae</taxon>
        <taxon>Bacillus</taxon>
    </lineage>
</organism>
<dbReference type="Pfam" id="PF07690">
    <property type="entry name" value="MFS_1"/>
    <property type="match status" value="1"/>
</dbReference>
<dbReference type="RefSeq" id="WP_336472998.1">
    <property type="nucleotide sequence ID" value="NZ_JBAWSX010000008.1"/>
</dbReference>
<keyword evidence="5 8" id="KW-0812">Transmembrane</keyword>
<feature type="transmembrane region" description="Helical" evidence="8">
    <location>
        <begin position="41"/>
        <end position="60"/>
    </location>
</feature>
<dbReference type="Proteomes" id="UP001372526">
    <property type="component" value="Unassembled WGS sequence"/>
</dbReference>